<gene>
    <name evidence="12" type="ORF">SKAU_G00297790</name>
</gene>
<evidence type="ECO:0000259" key="11">
    <source>
        <dbReference type="PROSITE" id="PS51805"/>
    </source>
</evidence>
<evidence type="ECO:0000256" key="2">
    <source>
        <dbReference type="ARBA" id="ARBA00022499"/>
    </source>
</evidence>
<dbReference type="Pfam" id="PF13771">
    <property type="entry name" value="zf-HC5HC2H"/>
    <property type="match status" value="1"/>
</dbReference>
<evidence type="ECO:0000256" key="5">
    <source>
        <dbReference type="ARBA" id="ARBA00022771"/>
    </source>
</evidence>
<feature type="region of interest" description="Disordered" evidence="10">
    <location>
        <begin position="370"/>
        <end position="575"/>
    </location>
</feature>
<feature type="region of interest" description="Disordered" evidence="10">
    <location>
        <begin position="114"/>
        <end position="197"/>
    </location>
</feature>
<dbReference type="PANTHER" id="PTHR14955">
    <property type="entry name" value="RETINOIC ACID INDUCED 1/TRANSCRIPTION FACTOR 20"/>
    <property type="match status" value="1"/>
</dbReference>
<comment type="caution">
    <text evidence="12">The sequence shown here is derived from an EMBL/GenBank/DDBJ whole genome shotgun (WGS) entry which is preliminary data.</text>
</comment>
<sequence length="952" mass="101658">MDRLSQGQSMDDGLPQSPSTCSLPTVFDLSRRRRPSPVSPTPVGALHPGRAPRWCGGLSSRGVEPPQNSSAAYRNSLSAPPDNAFSNTTVTLSYINRSHVLSAQDQIAPKVHTVASQAGGLSRRSLPESKPEQFDAYSEAPPTERARGFAQSSPGFNGKRDFLRPRAARLQRRHVDGVAEGGSRFSQQHGEGDRDRGVLNGVKGDFWDLESCVGKCSSAEQRQSGGETSHRGKRTSRKLYSSLNEDYMSALEDPPSPAVSSGDEMEDVSILPQALSSPGSDSPFAEEDLADAAGVNSAEGDGCRFTVQFVEVSSSSGDSCSDDSDVIEVPVTSVTNSLASFPAGLPRPFRRSPAREECLLKKTQLTHAVKKAEGKASEGRLNGNTLGEERAVGWKTRPPHARLGAARPNVIVGNVTSLRSRASGHSRSVEQCAEPESLTDSPAVSHGGDSVGDSPCDSEAEAAAVLREGDGGDLRSGRRKSRRSASSGSEDESFSKSHNCSTLPPGPSAPNKVETPQSRPQKDAAKTAKGAEKQRGSHAKRTGAGGKAAGKSAGGKKRKKRVRASQSSAFAPREPEIKLKYATYREEKRDVRAVAFAPYVHLDKKESSGCTVVNYPEEETGGLKKGTARHIGVGLATGTVPATSYLELGRLDAEGRRQREESCCVCGGSANALDLGDLHGPYRPHAGRQGPRGPAEPPGPKDEEACSDSDSSYDGRGGKYGRVQEGGARPRGLSHGTKRDAALAAQCRWVCDDDSLQGPLAKTSWPGSNHSEQRGTPTKALDVREFWLHEDCGVWSMGVFLVRGKLYGLEEAVRLAQQTVCSTCHELGATLGCFFKSCPNKYHYRCAVHSDCVLNEENFTMKCTKHKNKSVKGVSRTENSSVRVLGCGVCISAEMDHMSAADDAVPSLTAVAMTTAEDGARRQAPEQRKPNSVNLKEFHRVPGIPLADSLFS</sequence>
<dbReference type="GO" id="GO:0005634">
    <property type="term" value="C:nucleus"/>
    <property type="evidence" value="ECO:0007669"/>
    <property type="project" value="UniProtKB-SubCell"/>
</dbReference>
<dbReference type="EMBL" id="JAINUF010000012">
    <property type="protein sequence ID" value="KAJ8345586.1"/>
    <property type="molecule type" value="Genomic_DNA"/>
</dbReference>
<evidence type="ECO:0000256" key="1">
    <source>
        <dbReference type="ARBA" id="ARBA00004123"/>
    </source>
</evidence>
<dbReference type="SMART" id="SM00249">
    <property type="entry name" value="PHD"/>
    <property type="match status" value="1"/>
</dbReference>
<keyword evidence="8" id="KW-0010">Activator</keyword>
<keyword evidence="9" id="KW-0539">Nucleus</keyword>
<dbReference type="PROSITE" id="PS51805">
    <property type="entry name" value="EPHD"/>
    <property type="match status" value="1"/>
</dbReference>
<dbReference type="OrthoDB" id="10029243at2759"/>
<dbReference type="Gene3D" id="3.30.40.10">
    <property type="entry name" value="Zinc/RING finger domain, C3HC4 (zinc finger)"/>
    <property type="match status" value="1"/>
</dbReference>
<feature type="compositionally biased region" description="Basic residues" evidence="10">
    <location>
        <begin position="554"/>
        <end position="563"/>
    </location>
</feature>
<feature type="region of interest" description="Disordered" evidence="10">
    <location>
        <begin position="248"/>
        <end position="267"/>
    </location>
</feature>
<dbReference type="PANTHER" id="PTHR14955:SF8">
    <property type="entry name" value="SI:CH211-165G14.1-RELATED"/>
    <property type="match status" value="1"/>
</dbReference>
<dbReference type="Proteomes" id="UP001152622">
    <property type="component" value="Chromosome 12"/>
</dbReference>
<evidence type="ECO:0000256" key="3">
    <source>
        <dbReference type="ARBA" id="ARBA00022553"/>
    </source>
</evidence>
<evidence type="ECO:0000256" key="4">
    <source>
        <dbReference type="ARBA" id="ARBA00022723"/>
    </source>
</evidence>
<feature type="region of interest" description="Disordered" evidence="10">
    <location>
        <begin position="1"/>
        <end position="82"/>
    </location>
</feature>
<dbReference type="GO" id="GO:0008270">
    <property type="term" value="F:zinc ion binding"/>
    <property type="evidence" value="ECO:0007669"/>
    <property type="project" value="UniProtKB-KW"/>
</dbReference>
<evidence type="ECO:0000313" key="13">
    <source>
        <dbReference type="Proteomes" id="UP001152622"/>
    </source>
</evidence>
<feature type="compositionally biased region" description="Polar residues" evidence="10">
    <location>
        <begin position="218"/>
        <end position="227"/>
    </location>
</feature>
<feature type="compositionally biased region" description="Polar residues" evidence="10">
    <location>
        <begin position="414"/>
        <end position="426"/>
    </location>
</feature>
<feature type="compositionally biased region" description="Basic and acidic residues" evidence="10">
    <location>
        <begin position="467"/>
        <end position="476"/>
    </location>
</feature>
<dbReference type="FunFam" id="3.30.40.10:FF:000116">
    <property type="entry name" value="Transcription factor 20 (AR1)"/>
    <property type="match status" value="1"/>
</dbReference>
<dbReference type="GO" id="GO:0006357">
    <property type="term" value="P:regulation of transcription by RNA polymerase II"/>
    <property type="evidence" value="ECO:0007669"/>
    <property type="project" value="TreeGrafter"/>
</dbReference>
<dbReference type="InterPro" id="IPR013083">
    <property type="entry name" value="Znf_RING/FYVE/PHD"/>
</dbReference>
<name>A0A9Q1EV50_SYNKA</name>
<keyword evidence="4" id="KW-0479">Metal-binding</keyword>
<comment type="subcellular location">
    <subcellularLocation>
        <location evidence="1">Nucleus</location>
    </subcellularLocation>
</comment>
<dbReference type="InterPro" id="IPR034732">
    <property type="entry name" value="EPHD"/>
</dbReference>
<keyword evidence="7" id="KW-0832">Ubl conjugation</keyword>
<feature type="region of interest" description="Disordered" evidence="10">
    <location>
        <begin position="677"/>
        <end position="736"/>
    </location>
</feature>
<feature type="region of interest" description="Disordered" evidence="10">
    <location>
        <begin position="217"/>
        <end position="237"/>
    </location>
</feature>
<reference evidence="12" key="1">
    <citation type="journal article" date="2023" name="Science">
        <title>Genome structures resolve the early diversification of teleost fishes.</title>
        <authorList>
            <person name="Parey E."/>
            <person name="Louis A."/>
            <person name="Montfort J."/>
            <person name="Bouchez O."/>
            <person name="Roques C."/>
            <person name="Iampietro C."/>
            <person name="Lluch J."/>
            <person name="Castinel A."/>
            <person name="Donnadieu C."/>
            <person name="Desvignes T."/>
            <person name="Floi Bucao C."/>
            <person name="Jouanno E."/>
            <person name="Wen M."/>
            <person name="Mejri S."/>
            <person name="Dirks R."/>
            <person name="Jansen H."/>
            <person name="Henkel C."/>
            <person name="Chen W.J."/>
            <person name="Zahm M."/>
            <person name="Cabau C."/>
            <person name="Klopp C."/>
            <person name="Thompson A.W."/>
            <person name="Robinson-Rechavi M."/>
            <person name="Braasch I."/>
            <person name="Lecointre G."/>
            <person name="Bobe J."/>
            <person name="Postlethwait J.H."/>
            <person name="Berthelot C."/>
            <person name="Roest Crollius H."/>
            <person name="Guiguen Y."/>
        </authorList>
    </citation>
    <scope>NUCLEOTIDE SEQUENCE</scope>
    <source>
        <strain evidence="12">WJC10195</strain>
    </source>
</reference>
<feature type="compositionally biased region" description="Basic and acidic residues" evidence="10">
    <location>
        <begin position="520"/>
        <end position="535"/>
    </location>
</feature>
<keyword evidence="5" id="KW-0863">Zinc-finger</keyword>
<feature type="compositionally biased region" description="Polar residues" evidence="10">
    <location>
        <begin position="66"/>
        <end position="82"/>
    </location>
</feature>
<organism evidence="12 13">
    <name type="scientific">Synaphobranchus kaupii</name>
    <name type="common">Kaup's arrowtooth eel</name>
    <dbReference type="NCBI Taxonomy" id="118154"/>
    <lineage>
        <taxon>Eukaryota</taxon>
        <taxon>Metazoa</taxon>
        <taxon>Chordata</taxon>
        <taxon>Craniata</taxon>
        <taxon>Vertebrata</taxon>
        <taxon>Euteleostomi</taxon>
        <taxon>Actinopterygii</taxon>
        <taxon>Neopterygii</taxon>
        <taxon>Teleostei</taxon>
        <taxon>Anguilliformes</taxon>
        <taxon>Synaphobranchidae</taxon>
        <taxon>Synaphobranchus</taxon>
    </lineage>
</organism>
<evidence type="ECO:0000256" key="8">
    <source>
        <dbReference type="ARBA" id="ARBA00023159"/>
    </source>
</evidence>
<evidence type="ECO:0000256" key="9">
    <source>
        <dbReference type="ARBA" id="ARBA00023242"/>
    </source>
</evidence>
<dbReference type="InterPro" id="IPR052440">
    <property type="entry name" value="Trans_Reg/Chrom_Remod"/>
</dbReference>
<keyword evidence="6" id="KW-0862">Zinc</keyword>
<keyword evidence="2" id="KW-1017">Isopeptide bond</keyword>
<accession>A0A9Q1EV50</accession>
<evidence type="ECO:0000313" key="12">
    <source>
        <dbReference type="EMBL" id="KAJ8345586.1"/>
    </source>
</evidence>
<proteinExistence type="predicted"/>
<keyword evidence="13" id="KW-1185">Reference proteome</keyword>
<evidence type="ECO:0000256" key="10">
    <source>
        <dbReference type="SAM" id="MobiDB-lite"/>
    </source>
</evidence>
<dbReference type="AlphaFoldDB" id="A0A9Q1EV50"/>
<dbReference type="InterPro" id="IPR001965">
    <property type="entry name" value="Znf_PHD"/>
</dbReference>
<evidence type="ECO:0000256" key="6">
    <source>
        <dbReference type="ARBA" id="ARBA00022833"/>
    </source>
</evidence>
<keyword evidence="3" id="KW-0597">Phosphoprotein</keyword>
<protein>
    <recommendedName>
        <fullName evidence="11">PHD-type domain-containing protein</fullName>
    </recommendedName>
</protein>
<feature type="domain" description="PHD-type" evidence="11">
    <location>
        <begin position="748"/>
        <end position="867"/>
    </location>
</feature>
<evidence type="ECO:0000256" key="7">
    <source>
        <dbReference type="ARBA" id="ARBA00022843"/>
    </source>
</evidence>